<dbReference type="Gene3D" id="3.30.565.10">
    <property type="entry name" value="Histidine kinase-like ATPase, C-terminal domain"/>
    <property type="match status" value="1"/>
</dbReference>
<dbReference type="InterPro" id="IPR036890">
    <property type="entry name" value="HATPase_C_sf"/>
</dbReference>
<dbReference type="Gene3D" id="1.20.5.1930">
    <property type="match status" value="1"/>
</dbReference>
<keyword evidence="5" id="KW-0547">Nucleotide-binding</keyword>
<accession>A0AA40SML3</accession>
<keyword evidence="14" id="KW-1185">Reference proteome</keyword>
<keyword evidence="9" id="KW-0812">Transmembrane</keyword>
<evidence type="ECO:0000313" key="14">
    <source>
        <dbReference type="Proteomes" id="UP000549113"/>
    </source>
</evidence>
<evidence type="ECO:0000259" key="11">
    <source>
        <dbReference type="Pfam" id="PF07730"/>
    </source>
</evidence>
<sequence>MSDVSRSPSSVVEDELRLPRPPGVIRRFWSRHHVLADVLIAFVCLVFSLVPATTIGTDAGGADPVARAWASAVITATVVAACVLLVWRRRWPTAVFVASLVAATAYLLSPVAVGGPLLLVTSYTLAVYRSTRACVVGLIIGLTTLTTVAIGLSATGTISVAVAANAVVGEAILALIGALIGVNVGNRKRYLEAIIARSRQLLVERDQQAQLAAVAERARIAREMHDVVSHSLTVIVALADGATATEDRDRARAASGQAAATARAALHEMRAMLGVLRDETAAPDAPLTPVDDDTVPDAVAAARRAGFPVSLHIRGDASAAPRPVRLAVARIVQEGLTNAMRHSPYASTIDVTITATPAQITVDVVNDGALAAAEPDAAIAGYGLRGLRERIDHVGGVLQAGPEGDGRWRVHATLPMTDAREDS</sequence>
<comment type="catalytic activity">
    <reaction evidence="1">
        <text>ATP + protein L-histidine = ADP + protein N-phospho-L-histidine.</text>
        <dbReference type="EC" id="2.7.13.3"/>
    </reaction>
</comment>
<dbReference type="Pfam" id="PF02518">
    <property type="entry name" value="HATPase_c"/>
    <property type="match status" value="1"/>
</dbReference>
<evidence type="ECO:0000256" key="8">
    <source>
        <dbReference type="ARBA" id="ARBA00023012"/>
    </source>
</evidence>
<dbReference type="GO" id="GO:0000155">
    <property type="term" value="F:phosphorelay sensor kinase activity"/>
    <property type="evidence" value="ECO:0007669"/>
    <property type="project" value="InterPro"/>
</dbReference>
<keyword evidence="3" id="KW-0597">Phosphoprotein</keyword>
<keyword evidence="7" id="KW-0067">ATP-binding</keyword>
<evidence type="ECO:0000256" key="6">
    <source>
        <dbReference type="ARBA" id="ARBA00022777"/>
    </source>
</evidence>
<reference evidence="13 14" key="1">
    <citation type="submission" date="2020-08" db="EMBL/GenBank/DDBJ databases">
        <title>Sequencing the genomes of 1000 actinobacteria strains.</title>
        <authorList>
            <person name="Klenk H.-P."/>
        </authorList>
    </citation>
    <scope>NUCLEOTIDE SEQUENCE [LARGE SCALE GENOMIC DNA]</scope>
    <source>
        <strain evidence="13 14">DSM 19600</strain>
    </source>
</reference>
<keyword evidence="4" id="KW-0808">Transferase</keyword>
<dbReference type="Proteomes" id="UP000549113">
    <property type="component" value="Unassembled WGS sequence"/>
</dbReference>
<dbReference type="RefSeq" id="WP_183498714.1">
    <property type="nucleotide sequence ID" value="NZ_BAABCO010000001.1"/>
</dbReference>
<evidence type="ECO:0000256" key="5">
    <source>
        <dbReference type="ARBA" id="ARBA00022741"/>
    </source>
</evidence>
<dbReference type="PANTHER" id="PTHR24421:SF10">
    <property type="entry name" value="NITRATE_NITRITE SENSOR PROTEIN NARQ"/>
    <property type="match status" value="1"/>
</dbReference>
<dbReference type="Pfam" id="PF23539">
    <property type="entry name" value="DUF7134"/>
    <property type="match status" value="1"/>
</dbReference>
<evidence type="ECO:0000313" key="13">
    <source>
        <dbReference type="EMBL" id="MBB4139010.1"/>
    </source>
</evidence>
<dbReference type="EMBL" id="JACIFH010000001">
    <property type="protein sequence ID" value="MBB4139010.1"/>
    <property type="molecule type" value="Genomic_DNA"/>
</dbReference>
<dbReference type="AlphaFoldDB" id="A0AA40SML3"/>
<feature type="transmembrane region" description="Helical" evidence="9">
    <location>
        <begin position="34"/>
        <end position="56"/>
    </location>
</feature>
<evidence type="ECO:0000259" key="12">
    <source>
        <dbReference type="Pfam" id="PF23539"/>
    </source>
</evidence>
<dbReference type="InterPro" id="IPR055558">
    <property type="entry name" value="DUF7134"/>
</dbReference>
<feature type="domain" description="Signal transduction histidine kinase subgroup 3 dimerisation and phosphoacceptor" evidence="11">
    <location>
        <begin position="216"/>
        <end position="279"/>
    </location>
</feature>
<evidence type="ECO:0000256" key="1">
    <source>
        <dbReference type="ARBA" id="ARBA00000085"/>
    </source>
</evidence>
<evidence type="ECO:0000256" key="4">
    <source>
        <dbReference type="ARBA" id="ARBA00022679"/>
    </source>
</evidence>
<feature type="transmembrane region" description="Helical" evidence="9">
    <location>
        <begin position="158"/>
        <end position="182"/>
    </location>
</feature>
<dbReference type="InterPro" id="IPR050482">
    <property type="entry name" value="Sensor_HK_TwoCompSys"/>
</dbReference>
<gene>
    <name evidence="13" type="ORF">BKA10_000804</name>
</gene>
<dbReference type="Pfam" id="PF07730">
    <property type="entry name" value="HisKA_3"/>
    <property type="match status" value="1"/>
</dbReference>
<keyword evidence="6 13" id="KW-0418">Kinase</keyword>
<comment type="caution">
    <text evidence="13">The sequence shown here is derived from an EMBL/GenBank/DDBJ whole genome shotgun (WGS) entry which is preliminary data.</text>
</comment>
<feature type="transmembrane region" description="Helical" evidence="9">
    <location>
        <begin position="68"/>
        <end position="87"/>
    </location>
</feature>
<evidence type="ECO:0000256" key="2">
    <source>
        <dbReference type="ARBA" id="ARBA00012438"/>
    </source>
</evidence>
<dbReference type="GO" id="GO:0046983">
    <property type="term" value="F:protein dimerization activity"/>
    <property type="evidence" value="ECO:0007669"/>
    <property type="project" value="InterPro"/>
</dbReference>
<evidence type="ECO:0000256" key="7">
    <source>
        <dbReference type="ARBA" id="ARBA00022840"/>
    </source>
</evidence>
<dbReference type="CDD" id="cd16917">
    <property type="entry name" value="HATPase_UhpB-NarQ-NarX-like"/>
    <property type="match status" value="1"/>
</dbReference>
<keyword evidence="8" id="KW-0902">Two-component regulatory system</keyword>
<feature type="transmembrane region" description="Helical" evidence="9">
    <location>
        <begin position="93"/>
        <end position="121"/>
    </location>
</feature>
<feature type="transmembrane region" description="Helical" evidence="9">
    <location>
        <begin position="133"/>
        <end position="152"/>
    </location>
</feature>
<feature type="domain" description="DUF7134" evidence="12">
    <location>
        <begin position="26"/>
        <end position="167"/>
    </location>
</feature>
<keyword evidence="9" id="KW-0472">Membrane</keyword>
<dbReference type="EC" id="2.7.13.3" evidence="2"/>
<keyword evidence="9" id="KW-1133">Transmembrane helix</keyword>
<evidence type="ECO:0000256" key="9">
    <source>
        <dbReference type="SAM" id="Phobius"/>
    </source>
</evidence>
<dbReference type="GO" id="GO:0016020">
    <property type="term" value="C:membrane"/>
    <property type="evidence" value="ECO:0007669"/>
    <property type="project" value="InterPro"/>
</dbReference>
<protein>
    <recommendedName>
        <fullName evidence="2">histidine kinase</fullName>
        <ecNumber evidence="2">2.7.13.3</ecNumber>
    </recommendedName>
</protein>
<dbReference type="InterPro" id="IPR011712">
    <property type="entry name" value="Sig_transdc_His_kin_sub3_dim/P"/>
</dbReference>
<organism evidence="13 14">
    <name type="scientific">Microbacterium invictum</name>
    <dbReference type="NCBI Taxonomy" id="515415"/>
    <lineage>
        <taxon>Bacteria</taxon>
        <taxon>Bacillati</taxon>
        <taxon>Actinomycetota</taxon>
        <taxon>Actinomycetes</taxon>
        <taxon>Micrococcales</taxon>
        <taxon>Microbacteriaceae</taxon>
        <taxon>Microbacterium</taxon>
    </lineage>
</organism>
<proteinExistence type="predicted"/>
<evidence type="ECO:0000259" key="10">
    <source>
        <dbReference type="Pfam" id="PF02518"/>
    </source>
</evidence>
<feature type="domain" description="Histidine kinase/HSP90-like ATPase" evidence="10">
    <location>
        <begin position="327"/>
        <end position="417"/>
    </location>
</feature>
<dbReference type="SUPFAM" id="SSF55874">
    <property type="entry name" value="ATPase domain of HSP90 chaperone/DNA topoisomerase II/histidine kinase"/>
    <property type="match status" value="1"/>
</dbReference>
<name>A0AA40SML3_9MICO</name>
<evidence type="ECO:0000256" key="3">
    <source>
        <dbReference type="ARBA" id="ARBA00022553"/>
    </source>
</evidence>
<dbReference type="GO" id="GO:0005524">
    <property type="term" value="F:ATP binding"/>
    <property type="evidence" value="ECO:0007669"/>
    <property type="project" value="UniProtKB-KW"/>
</dbReference>
<dbReference type="InterPro" id="IPR003594">
    <property type="entry name" value="HATPase_dom"/>
</dbReference>
<dbReference type="PANTHER" id="PTHR24421">
    <property type="entry name" value="NITRATE/NITRITE SENSOR PROTEIN NARX-RELATED"/>
    <property type="match status" value="1"/>
</dbReference>